<feature type="transmembrane region" description="Helical" evidence="2">
    <location>
        <begin position="108"/>
        <end position="130"/>
    </location>
</feature>
<feature type="region of interest" description="Disordered" evidence="1">
    <location>
        <begin position="1"/>
        <end position="21"/>
    </location>
</feature>
<reference evidence="4 5" key="1">
    <citation type="submission" date="2016-09" db="EMBL/GenBank/DDBJ databases">
        <title>The draft genome of Dichanthelium oligosanthes: A C3 panicoid grass species.</title>
        <authorList>
            <person name="Studer A.J."/>
            <person name="Schnable J.C."/>
            <person name="Brutnell T.P."/>
        </authorList>
    </citation>
    <scope>NUCLEOTIDE SEQUENCE [LARGE SCALE GENOMIC DNA]</scope>
    <source>
        <strain evidence="5">cv. Kellogg 1175</strain>
        <tissue evidence="4">Leaf</tissue>
    </source>
</reference>
<feature type="transmembrane region" description="Helical" evidence="2">
    <location>
        <begin position="213"/>
        <end position="235"/>
    </location>
</feature>
<organism evidence="4 5">
    <name type="scientific">Dichanthelium oligosanthes</name>
    <dbReference type="NCBI Taxonomy" id="888268"/>
    <lineage>
        <taxon>Eukaryota</taxon>
        <taxon>Viridiplantae</taxon>
        <taxon>Streptophyta</taxon>
        <taxon>Embryophyta</taxon>
        <taxon>Tracheophyta</taxon>
        <taxon>Spermatophyta</taxon>
        <taxon>Magnoliopsida</taxon>
        <taxon>Liliopsida</taxon>
        <taxon>Poales</taxon>
        <taxon>Poaceae</taxon>
        <taxon>PACMAD clade</taxon>
        <taxon>Panicoideae</taxon>
        <taxon>Panicodae</taxon>
        <taxon>Paniceae</taxon>
        <taxon>Dichantheliinae</taxon>
        <taxon>Dichanthelium</taxon>
    </lineage>
</organism>
<evidence type="ECO:0000313" key="4">
    <source>
        <dbReference type="EMBL" id="OEL19587.1"/>
    </source>
</evidence>
<dbReference type="Pfam" id="PF24867">
    <property type="entry name" value="DUF7733"/>
    <property type="match status" value="1"/>
</dbReference>
<name>A0A1E5V3E0_9POAL</name>
<keyword evidence="2" id="KW-1133">Transmembrane helix</keyword>
<evidence type="ECO:0000259" key="3">
    <source>
        <dbReference type="Pfam" id="PF24867"/>
    </source>
</evidence>
<dbReference type="OrthoDB" id="2020376at2759"/>
<dbReference type="PANTHER" id="PTHR33829:SF2">
    <property type="entry name" value="OS04G0386700 PROTEIN"/>
    <property type="match status" value="1"/>
</dbReference>
<dbReference type="STRING" id="888268.A0A1E5V3E0"/>
<dbReference type="InterPro" id="IPR056635">
    <property type="entry name" value="DUF7733"/>
</dbReference>
<dbReference type="EMBL" id="LWDX02053118">
    <property type="protein sequence ID" value="OEL19587.1"/>
    <property type="molecule type" value="Genomic_DNA"/>
</dbReference>
<evidence type="ECO:0000256" key="1">
    <source>
        <dbReference type="SAM" id="MobiDB-lite"/>
    </source>
</evidence>
<keyword evidence="5" id="KW-1185">Reference proteome</keyword>
<feature type="compositionally biased region" description="Basic and acidic residues" evidence="1">
    <location>
        <begin position="270"/>
        <end position="281"/>
    </location>
</feature>
<proteinExistence type="predicted"/>
<gene>
    <name evidence="4" type="ORF">BAE44_0019398</name>
</gene>
<keyword evidence="2" id="KW-0472">Membrane</keyword>
<evidence type="ECO:0000313" key="5">
    <source>
        <dbReference type="Proteomes" id="UP000095767"/>
    </source>
</evidence>
<evidence type="ECO:0000256" key="2">
    <source>
        <dbReference type="SAM" id="Phobius"/>
    </source>
</evidence>
<accession>A0A1E5V3E0</accession>
<keyword evidence="2" id="KW-0812">Transmembrane</keyword>
<sequence>MSGISLAVAPRSDPDHGSERQPTVMLGGVMGSLRVIELQLVAFIMVFSVSGLVPLIDLAFPVATTLYLLAISRLAFPPLHPKLDAGGGGSSSPAASQEIFRGSTLFQVYVVVGTMVGLFLPLAHVLGGFARGDDAAVRSATPHLFLLSCQILTENVVGSLGAFSPPVRALVPLLYTVRRVFVVVDWVYDVWASRALTRATTAQEAAWLWFGRYLALANLLYFSANLFVFLIPRFLPRAFEKYFRMRDEVCAKTAEDKRARGRPAPEQQDDVAKSVESKKAD</sequence>
<protein>
    <recommendedName>
        <fullName evidence="3">DUF7733 domain-containing protein</fullName>
    </recommendedName>
</protein>
<feature type="domain" description="DUF7733" evidence="3">
    <location>
        <begin position="34"/>
        <end position="243"/>
    </location>
</feature>
<feature type="transmembrane region" description="Helical" evidence="2">
    <location>
        <begin position="40"/>
        <end position="69"/>
    </location>
</feature>
<dbReference type="Proteomes" id="UP000095767">
    <property type="component" value="Unassembled WGS sequence"/>
</dbReference>
<comment type="caution">
    <text evidence="4">The sequence shown here is derived from an EMBL/GenBank/DDBJ whole genome shotgun (WGS) entry which is preliminary data.</text>
</comment>
<feature type="region of interest" description="Disordered" evidence="1">
    <location>
        <begin position="253"/>
        <end position="281"/>
    </location>
</feature>
<dbReference type="AlphaFoldDB" id="A0A1E5V3E0"/>
<dbReference type="PANTHER" id="PTHR33829">
    <property type="entry name" value="OSJNBA0044M19.10 PROTEIN"/>
    <property type="match status" value="1"/>
</dbReference>